<dbReference type="CDD" id="cd00077">
    <property type="entry name" value="HDc"/>
    <property type="match status" value="1"/>
</dbReference>
<evidence type="ECO:0000313" key="4">
    <source>
        <dbReference type="EMBL" id="UWX06572.1"/>
    </source>
</evidence>
<dbReference type="PANTHER" id="PTHR36442:SF1">
    <property type="entry name" value="CYCLIC-DI-AMP PHOSPHODIESTERASE PGPH"/>
    <property type="match status" value="1"/>
</dbReference>
<dbReference type="PANTHER" id="PTHR36442">
    <property type="entry name" value="CYCLIC-DI-AMP PHOSPHODIESTERASE PGPH"/>
    <property type="match status" value="1"/>
</dbReference>
<feature type="transmembrane region" description="Helical" evidence="2">
    <location>
        <begin position="26"/>
        <end position="44"/>
    </location>
</feature>
<feature type="transmembrane region" description="Helical" evidence="2">
    <location>
        <begin position="305"/>
        <end position="328"/>
    </location>
</feature>
<protein>
    <submittedName>
        <fullName evidence="4">HDIG domain-containing protein</fullName>
    </submittedName>
</protein>
<feature type="compositionally biased region" description="Basic and acidic residues" evidence="1">
    <location>
        <begin position="737"/>
        <end position="767"/>
    </location>
</feature>
<evidence type="ECO:0000259" key="3">
    <source>
        <dbReference type="SMART" id="SM00471"/>
    </source>
</evidence>
<keyword evidence="5" id="KW-1185">Reference proteome</keyword>
<dbReference type="InterPro" id="IPR006674">
    <property type="entry name" value="HD_domain"/>
</dbReference>
<dbReference type="InterPro" id="IPR003607">
    <property type="entry name" value="HD/PDEase_dom"/>
</dbReference>
<feature type="transmembrane region" description="Helical" evidence="2">
    <location>
        <begin position="371"/>
        <end position="390"/>
    </location>
</feature>
<dbReference type="EMBL" id="CP065938">
    <property type="protein sequence ID" value="UWX06572.1"/>
    <property type="molecule type" value="Genomic_DNA"/>
</dbReference>
<dbReference type="InterPro" id="IPR011621">
    <property type="entry name" value="Metal-dep_PHydrolase_7TM_intra"/>
</dbReference>
<dbReference type="Pfam" id="PF07698">
    <property type="entry name" value="7TM-7TMR_HD"/>
    <property type="match status" value="1"/>
</dbReference>
<organism evidence="4 5">
    <name type="scientific">Taurinivorans muris</name>
    <dbReference type="NCBI Taxonomy" id="2787751"/>
    <lineage>
        <taxon>Bacteria</taxon>
        <taxon>Pseudomonadati</taxon>
        <taxon>Thermodesulfobacteriota</taxon>
        <taxon>Desulfovibrionia</taxon>
        <taxon>Desulfovibrionales</taxon>
        <taxon>Desulfovibrionaceae</taxon>
        <taxon>Taurinivorans</taxon>
    </lineage>
</organism>
<dbReference type="InterPro" id="IPR011624">
    <property type="entry name" value="Metal-dep_PHydrolase_7TM_extra"/>
</dbReference>
<feature type="transmembrane region" description="Helical" evidence="2">
    <location>
        <begin position="472"/>
        <end position="493"/>
    </location>
</feature>
<keyword evidence="2" id="KW-1133">Transmembrane helix</keyword>
<dbReference type="SMART" id="SM00471">
    <property type="entry name" value="HDc"/>
    <property type="match status" value="1"/>
</dbReference>
<dbReference type="RefSeq" id="WP_334316184.1">
    <property type="nucleotide sequence ID" value="NZ_CP065938.1"/>
</dbReference>
<accession>A0ABY5Y2Z9</accession>
<reference evidence="4" key="1">
    <citation type="submission" date="2020-12" db="EMBL/GenBank/DDBJ databases">
        <title>Taurinivorans muris gen. nov., sp. nov., fundamental and realized metabolic niche of a ubiquitous sulfidogenic bacterium in the murine intestine.</title>
        <authorList>
            <person name="Ye H."/>
            <person name="Hanson B.T."/>
            <person name="Loy A."/>
        </authorList>
    </citation>
    <scope>NUCLEOTIDE SEQUENCE</scope>
    <source>
        <strain evidence="4">LT0009</strain>
    </source>
</reference>
<keyword evidence="2" id="KW-0472">Membrane</keyword>
<dbReference type="Pfam" id="PF01966">
    <property type="entry name" value="HD"/>
    <property type="match status" value="1"/>
</dbReference>
<dbReference type="SUPFAM" id="SSF109604">
    <property type="entry name" value="HD-domain/PDEase-like"/>
    <property type="match status" value="1"/>
</dbReference>
<name>A0ABY5Y2Z9_9BACT</name>
<dbReference type="InterPro" id="IPR052722">
    <property type="entry name" value="PgpH_phosphodiesterase"/>
</dbReference>
<dbReference type="Proteomes" id="UP001058120">
    <property type="component" value="Chromosome"/>
</dbReference>
<feature type="domain" description="HD/PDEase" evidence="3">
    <location>
        <begin position="522"/>
        <end position="677"/>
    </location>
</feature>
<evidence type="ECO:0000256" key="2">
    <source>
        <dbReference type="SAM" id="Phobius"/>
    </source>
</evidence>
<feature type="transmembrane region" description="Helical" evidence="2">
    <location>
        <begin position="439"/>
        <end position="460"/>
    </location>
</feature>
<feature type="transmembrane region" description="Helical" evidence="2">
    <location>
        <begin position="397"/>
        <end position="419"/>
    </location>
</feature>
<feature type="transmembrane region" description="Helical" evidence="2">
    <location>
        <begin position="340"/>
        <end position="359"/>
    </location>
</feature>
<dbReference type="NCBIfam" id="TIGR00277">
    <property type="entry name" value="HDIG"/>
    <property type="match status" value="1"/>
</dbReference>
<evidence type="ECO:0000256" key="1">
    <source>
        <dbReference type="SAM" id="MobiDB-lite"/>
    </source>
</evidence>
<keyword evidence="2" id="KW-0812">Transmembrane</keyword>
<dbReference type="Pfam" id="PF07697">
    <property type="entry name" value="7TMR-HDED"/>
    <property type="match status" value="1"/>
</dbReference>
<gene>
    <name evidence="4" type="ORF">JBF11_04510</name>
</gene>
<sequence>MKANQLNLKQLYIHIKGMLLYHDHGYGMLSLLGTALLLAFFIGIPHNDSPVLFVAGEIADETVVAKRDFLVEDEEGTKNRRDKIRAIQPLVFDYNREVATHVREAILNLLHAINTFSIHNDINGLEKIQKQFNSTYDTNVSLEEFKSLAAAKPQDFAFDTLLPWIDSRLSDGILADSRILYNTPNSILIRDTQTLAERLRSTSTGLIDLSSLTVAMGNQIRANLEISENSKQAFLKIFPHFLAPTLSLNQKETNDKTQAVLDSIKPIYFQIHKGEVIVRKGDIVTREAQLKMQAIFNNTSTNFNFYKTAGTFLLSLILMLGLFMTPSGQKGRILHSKDQLFIAVILILVGMGAGSLVLFGQSFSSELSLSLLAYFFPISGIAGLAVLIFAARRYCVIGFLVSFYTCLLFQGDISLFLFYFVSSMINTWLILRSQSRQDVVWSVIPLFTALLITGFSSALIMGLSPTKYLTLIYLLAANAILSIVILFALSPILEMMFGYTTRFRLMELMNLDHPLLQKLMMETPGTYHHCLVVSNLVEAGAKAIGANSLLAKVGALYHDIGKLGHPHYFSENQFDGVNPHDKLSPRMSCLIIFSHVKFGIELAELHKLGKEITDMICQHHGTRMPMYFYHKAVKAGENPKEADFRYSGPRPQTKEAAILMMADTLEAAIRSMPDPSSARISSSVETLVKNIYAEGQLDEADLTFKDLTKLIDGFTRTLIALNHQRISYPTIKINDPNTKEEQKNSENKSETKTESKPENREEKQKIQ</sequence>
<dbReference type="InterPro" id="IPR006675">
    <property type="entry name" value="HDIG_dom"/>
</dbReference>
<proteinExistence type="predicted"/>
<evidence type="ECO:0000313" key="5">
    <source>
        <dbReference type="Proteomes" id="UP001058120"/>
    </source>
</evidence>
<feature type="region of interest" description="Disordered" evidence="1">
    <location>
        <begin position="732"/>
        <end position="767"/>
    </location>
</feature>
<dbReference type="Gene3D" id="1.10.3210.10">
    <property type="entry name" value="Hypothetical protein af1432"/>
    <property type="match status" value="1"/>
</dbReference>